<protein>
    <submittedName>
        <fullName evidence="1">Uncharacterized protein</fullName>
    </submittedName>
</protein>
<reference evidence="1" key="1">
    <citation type="submission" date="2021-02" db="EMBL/GenBank/DDBJ databases">
        <authorList>
            <person name="Dougan E. K."/>
            <person name="Rhodes N."/>
            <person name="Thang M."/>
            <person name="Chan C."/>
        </authorList>
    </citation>
    <scope>NUCLEOTIDE SEQUENCE</scope>
</reference>
<evidence type="ECO:0000313" key="2">
    <source>
        <dbReference type="Proteomes" id="UP000649617"/>
    </source>
</evidence>
<name>A0A812TIW2_SYMPI</name>
<feature type="non-terminal residue" evidence="1">
    <location>
        <position position="56"/>
    </location>
</feature>
<accession>A0A812TIW2</accession>
<dbReference type="OrthoDB" id="411835at2759"/>
<sequence>NDALQTGYKKELEDRVIQVEAARNALEAWYARRVAEELIVDHERELYDDAMRQTET</sequence>
<organism evidence="1 2">
    <name type="scientific">Symbiodinium pilosum</name>
    <name type="common">Dinoflagellate</name>
    <dbReference type="NCBI Taxonomy" id="2952"/>
    <lineage>
        <taxon>Eukaryota</taxon>
        <taxon>Sar</taxon>
        <taxon>Alveolata</taxon>
        <taxon>Dinophyceae</taxon>
        <taxon>Suessiales</taxon>
        <taxon>Symbiodiniaceae</taxon>
        <taxon>Symbiodinium</taxon>
    </lineage>
</organism>
<gene>
    <name evidence="1" type="ORF">SPIL2461_LOCUS13865</name>
</gene>
<dbReference type="EMBL" id="CAJNIZ010031046">
    <property type="protein sequence ID" value="CAE7527561.1"/>
    <property type="molecule type" value="Genomic_DNA"/>
</dbReference>
<keyword evidence="2" id="KW-1185">Reference proteome</keyword>
<feature type="non-terminal residue" evidence="1">
    <location>
        <position position="1"/>
    </location>
</feature>
<evidence type="ECO:0000313" key="1">
    <source>
        <dbReference type="EMBL" id="CAE7527561.1"/>
    </source>
</evidence>
<proteinExistence type="predicted"/>
<dbReference type="AlphaFoldDB" id="A0A812TIW2"/>
<dbReference type="Proteomes" id="UP000649617">
    <property type="component" value="Unassembled WGS sequence"/>
</dbReference>
<comment type="caution">
    <text evidence="1">The sequence shown here is derived from an EMBL/GenBank/DDBJ whole genome shotgun (WGS) entry which is preliminary data.</text>
</comment>